<dbReference type="SUPFAM" id="SSF48452">
    <property type="entry name" value="TPR-like"/>
    <property type="match status" value="4"/>
</dbReference>
<feature type="compositionally biased region" description="Polar residues" evidence="4">
    <location>
        <begin position="351"/>
        <end position="374"/>
    </location>
</feature>
<dbReference type="PANTHER" id="PTHR45641:SF19">
    <property type="entry name" value="NEPHROCYSTIN-3"/>
    <property type="match status" value="1"/>
</dbReference>
<evidence type="ECO:0008006" key="7">
    <source>
        <dbReference type="Google" id="ProtNLM"/>
    </source>
</evidence>
<feature type="region of interest" description="Disordered" evidence="4">
    <location>
        <begin position="398"/>
        <end position="436"/>
    </location>
</feature>
<dbReference type="Proteomes" id="UP001530377">
    <property type="component" value="Unassembled WGS sequence"/>
</dbReference>
<dbReference type="PROSITE" id="PS50005">
    <property type="entry name" value="TPR"/>
    <property type="match status" value="2"/>
</dbReference>
<evidence type="ECO:0000313" key="6">
    <source>
        <dbReference type="Proteomes" id="UP001530377"/>
    </source>
</evidence>
<feature type="region of interest" description="Disordered" evidence="4">
    <location>
        <begin position="351"/>
        <end position="376"/>
    </location>
</feature>
<dbReference type="PANTHER" id="PTHR45641">
    <property type="entry name" value="TETRATRICOPEPTIDE REPEAT PROTEIN (AFU_ORTHOLOGUE AFUA_6G03870)"/>
    <property type="match status" value="1"/>
</dbReference>
<feature type="compositionally biased region" description="Basic and acidic residues" evidence="4">
    <location>
        <begin position="423"/>
        <end position="432"/>
    </location>
</feature>
<dbReference type="Gene3D" id="1.25.40.10">
    <property type="entry name" value="Tetratricopeptide repeat domain"/>
    <property type="match status" value="5"/>
</dbReference>
<dbReference type="InterPro" id="IPR011990">
    <property type="entry name" value="TPR-like_helical_dom_sf"/>
</dbReference>
<feature type="region of interest" description="Disordered" evidence="4">
    <location>
        <begin position="181"/>
        <end position="216"/>
    </location>
</feature>
<feature type="region of interest" description="Disordered" evidence="4">
    <location>
        <begin position="299"/>
        <end position="322"/>
    </location>
</feature>
<evidence type="ECO:0000256" key="3">
    <source>
        <dbReference type="PROSITE-ProRule" id="PRU00339"/>
    </source>
</evidence>
<reference evidence="5 6" key="1">
    <citation type="submission" date="2024-10" db="EMBL/GenBank/DDBJ databases">
        <title>Updated reference genomes for cyclostephanoid diatoms.</title>
        <authorList>
            <person name="Roberts W.R."/>
            <person name="Alverson A.J."/>
        </authorList>
    </citation>
    <scope>NUCLEOTIDE SEQUENCE [LARGE SCALE GENOMIC DNA]</scope>
    <source>
        <strain evidence="5 6">AJA228-03</strain>
    </source>
</reference>
<feature type="repeat" description="TPR" evidence="3">
    <location>
        <begin position="2104"/>
        <end position="2137"/>
    </location>
</feature>
<accession>A0ABD3R9U6</accession>
<keyword evidence="1" id="KW-0677">Repeat</keyword>
<dbReference type="InterPro" id="IPR019734">
    <property type="entry name" value="TPR_rpt"/>
</dbReference>
<feature type="repeat" description="TPR" evidence="3">
    <location>
        <begin position="1214"/>
        <end position="1247"/>
    </location>
</feature>
<comment type="caution">
    <text evidence="5">The sequence shown here is derived from an EMBL/GenBank/DDBJ whole genome shotgun (WGS) entry which is preliminary data.</text>
</comment>
<evidence type="ECO:0000313" key="5">
    <source>
        <dbReference type="EMBL" id="KAL3809780.1"/>
    </source>
</evidence>
<keyword evidence="6" id="KW-1185">Reference proteome</keyword>
<dbReference type="SMART" id="SM00028">
    <property type="entry name" value="TPR"/>
    <property type="match status" value="13"/>
</dbReference>
<feature type="region of interest" description="Disordered" evidence="4">
    <location>
        <begin position="1462"/>
        <end position="1491"/>
    </location>
</feature>
<evidence type="ECO:0000256" key="1">
    <source>
        <dbReference type="ARBA" id="ARBA00022737"/>
    </source>
</evidence>
<sequence length="2282" mass="254877">MVKLTGQSSQSFVAKPTDAEEIIQGERATIASTTSVLSRRSMITAVNIAAETARLVLEQAANENTTGDGGSGHSTHPHSNSRGGSGGSNILFDISDTPQGGGKLDGEPQSIDSGTPFTPPPNAFQNLPMPRHVTPFQKSTVDAADDLFEGAEFHVTDHFDAAAAISAALASSHLADAAGSVGKWNMSHPKPIPSRRSVSESNRPPEPLRTSHSVGEAECVLVMTAVDEGKVPRSRSSGLPTPEEAEARMLAHRDSFISLEDDMSFGNYGNSNLMPKSLSNDQQTLSSECEQLNNKNIENNWNEEKGQGAPQVKSPPEISGGKELCASFESEFNTSSVDGFNSNSGYCSDFSPISTSTEQDSETDNQNGGNSANISGVLKNLSKTRRVTVGASYEGRHDVEDDECSTNSENSSLCVMHSPQGRKSNEDAKQSEARQSTHNITGGAITVAGPSFDEKQFHLTKQQSVEQHAPVHRLALFDSFDRNWFETVQCSANSVEVLDMGKKCFAAFTSIYATGRSIFGETSRWWVDYDALANSGDIVVEGEKGYHGIPIAVIRTFWRTCFFDVEDDADSEDDVEGILDSIQHALVKDLCYLTATKTQSTTCLQPSCDVYAEYGRYILHRFSLQPHVAIWHSRFALKLPMIKRRYAAYSLPRHVAIGSLVVDSQGHFVMGTTEICTDLRKNLFDSLLCDKCFINARAKLLGIGNNLPAVPDKTLNNDGMGAQIMKIAEQTHSKDCNLLFSTSCQTKDIEWCASLCIPDHNEPREQNKSDNISALSLAACLDAIARWAELLMAYHLLHYDGKFMVCTDNKDSQLMSYCKDTRDDKPFSAAEIAESLLAKEDPWTMKNNLCFFINDLSKEIPSIKTSPKGRRRKIISNPQQEANHAPRLAHVLKVDINELRTSISLGRSLFGLAQFLELIFEKDLFDKKLNESSSEISRLYGIQCFCLMNAIDVLSCSATILGYILSLDKQDEDDLDEAVDPKFGPNDLCKEFASKREESSPLLSVAGILSADAWFSFGKLVGKTCKVGASDQLMLLCFERVLLILNSPKTYAFNSRAVEFSSQLSPLTQYKCFLQSNATHSIGVFFYEQGDFGHAEEHFDKASRFRRQMLDDPSQMCDADHVILAELKSNFLFSSAHVSEEECRLRFKHSLAYACSLLPRGFDVNELELNLSLTLEYCALNQHALQKYQHALSLLQESLILRSIHVGKESLDVASLHFNIGVVYDDLEYYDAAISRYHESLRIRLDQRNKAASPKVVAELDDSVLLTLKCMGRVYEMMQDTDNAICCYVKALEMVNTKFRYYRDPADEFDTFGLRLGLAMPVPTIILDGLNSKFRTSNFQMMNRRRLGHVYEPRPVKRRGRSAVSKLKKELSKLHSSVIDLVHKRKQRICNSESGSTRFKSPGLSPLLASFSSTFSTERDAFETALLSSSFCLGRMRLEETRFEEASDHLETALRSHWVLDPASSSDSDSDLSRESLSRKQQGKSAVDEDDPEEGQLYYSLGICNAAVDDHERAVRLFLTALRYLRRSLRKVDSLEVARVLFDCATSYYYLCNFEQSISFFTECLRILKSVSGDELPFRRGIVLYCLVVAKAAVDFNSEVSNLLNEAQNLMSGCHDKTILAYMEFLTAMSLHKAASRVPVRMRSITRISHTGLSLDGILSWEAMCMAALNLFDQVKNECWFDPSEGAEDPDKIKHLPLSGHICFMKGQVYALIGSVDQALSSFHDAANYYRIACGDDNLFVAAVLQHMGMLCSQCAEAEHDALGHFNEALSIRKNVLGRNSRLVSETLYSSAVLLTQLNRYEASMERYHETLRIQMTDSQDSNEVARTLVGMGFCHYNHRAFDLALTCFDGAVKIRRYRVSRLTSSADVVDLYDEEVALAADIFNSGNTHMQLGDYAQAMQSFIQSRDLRWRHLGGGTVEKILDRYFSEMTVDEDELLGLAHCLHNIGVVFDIKKEYQRSKPHYEEALAIKNAIAGFHPTSIWFGDQANLDDCRAFVLQSLTSEDHGYCQTNKAALSASVTQQKIAMIYVKLRKYDYALFHFSHALRIQRSVLGSDDLRIGIILSNMGKVLCRTSNYLDAAIHCYNESLRISRLRFGQNHTTVASTTFDLGNLYDSKENFTKAMHCYRNALSVYRQKYSQELTRRLCSGSHRQIDSAVGGGGTDFLSTGDELVLIGATTPAQQIKDQYERVIEALRRAKRKNIIRRGEQIRRIVDSDDAWLSFEALMFRFFEILSNYVVDPVQTMVNSAMNSTRRRIETLATHAVISATDALDYQFLVLMQE</sequence>
<feature type="compositionally biased region" description="Low complexity" evidence="4">
    <location>
        <begin position="73"/>
        <end position="82"/>
    </location>
</feature>
<evidence type="ECO:0000256" key="4">
    <source>
        <dbReference type="SAM" id="MobiDB-lite"/>
    </source>
</evidence>
<gene>
    <name evidence="5" type="ORF">ACHAXA_001624</name>
</gene>
<dbReference type="EMBL" id="JALLPB020000376">
    <property type="protein sequence ID" value="KAL3809780.1"/>
    <property type="molecule type" value="Genomic_DNA"/>
</dbReference>
<keyword evidence="2 3" id="KW-0802">TPR repeat</keyword>
<evidence type="ECO:0000256" key="2">
    <source>
        <dbReference type="ARBA" id="ARBA00022803"/>
    </source>
</evidence>
<name>A0ABD3R9U6_9STRA</name>
<organism evidence="5 6">
    <name type="scientific">Cyclostephanos tholiformis</name>
    <dbReference type="NCBI Taxonomy" id="382380"/>
    <lineage>
        <taxon>Eukaryota</taxon>
        <taxon>Sar</taxon>
        <taxon>Stramenopiles</taxon>
        <taxon>Ochrophyta</taxon>
        <taxon>Bacillariophyta</taxon>
        <taxon>Coscinodiscophyceae</taxon>
        <taxon>Thalassiosirophycidae</taxon>
        <taxon>Stephanodiscales</taxon>
        <taxon>Stephanodiscaceae</taxon>
        <taxon>Cyclostephanos</taxon>
    </lineage>
</organism>
<proteinExistence type="predicted"/>
<dbReference type="Pfam" id="PF13424">
    <property type="entry name" value="TPR_12"/>
    <property type="match status" value="2"/>
</dbReference>
<feature type="region of interest" description="Disordered" evidence="4">
    <location>
        <begin position="63"/>
        <end position="120"/>
    </location>
</feature>
<protein>
    <recommendedName>
        <fullName evidence="7">Clu domain-containing protein</fullName>
    </recommendedName>
</protein>